<dbReference type="NCBIfam" id="TIGR03263">
    <property type="entry name" value="guanyl_kin"/>
    <property type="match status" value="1"/>
</dbReference>
<dbReference type="InterPro" id="IPR008145">
    <property type="entry name" value="GK/Ca_channel_bsu"/>
</dbReference>
<evidence type="ECO:0000256" key="8">
    <source>
        <dbReference type="ARBA" id="ARBA00022741"/>
    </source>
</evidence>
<keyword evidence="9 13" id="KW-0418">Kinase</keyword>
<evidence type="ECO:0000313" key="15">
    <source>
        <dbReference type="EMBL" id="OWS71325.1"/>
    </source>
</evidence>
<dbReference type="InterPro" id="IPR020590">
    <property type="entry name" value="Guanylate_kinase_CS"/>
</dbReference>
<dbReference type="CDD" id="cd00071">
    <property type="entry name" value="GMPK"/>
    <property type="match status" value="1"/>
</dbReference>
<evidence type="ECO:0000256" key="13">
    <source>
        <dbReference type="HAMAP-Rule" id="MF_00328"/>
    </source>
</evidence>
<dbReference type="RefSeq" id="WP_088527737.1">
    <property type="nucleotide sequence ID" value="NZ_NGUO01000011.1"/>
</dbReference>
<dbReference type="InterPro" id="IPR008144">
    <property type="entry name" value="Guanylate_kin-like_dom"/>
</dbReference>
<dbReference type="Pfam" id="PF00625">
    <property type="entry name" value="Guanylate_kin"/>
    <property type="match status" value="1"/>
</dbReference>
<dbReference type="InterPro" id="IPR027417">
    <property type="entry name" value="P-loop_NTPase"/>
</dbReference>
<dbReference type="EC" id="2.7.4.8" evidence="4 13"/>
<dbReference type="HAMAP" id="MF_00328">
    <property type="entry name" value="Guanylate_kinase"/>
    <property type="match status" value="1"/>
</dbReference>
<comment type="function">
    <text evidence="1 13">Essential for recycling GMP and indirectly, cGMP.</text>
</comment>
<dbReference type="SMART" id="SM00072">
    <property type="entry name" value="GuKc"/>
    <property type="match status" value="1"/>
</dbReference>
<keyword evidence="10 13" id="KW-0067">ATP-binding</keyword>
<evidence type="ECO:0000256" key="9">
    <source>
        <dbReference type="ARBA" id="ARBA00022777"/>
    </source>
</evidence>
<evidence type="ECO:0000256" key="3">
    <source>
        <dbReference type="ARBA" id="ARBA00005790"/>
    </source>
</evidence>
<feature type="binding site" evidence="13">
    <location>
        <begin position="23"/>
        <end position="30"/>
    </location>
    <ligand>
        <name>ATP</name>
        <dbReference type="ChEBI" id="CHEBI:30616"/>
    </ligand>
</feature>
<dbReference type="Gene3D" id="3.40.50.300">
    <property type="entry name" value="P-loop containing nucleotide triphosphate hydrolases"/>
    <property type="match status" value="1"/>
</dbReference>
<evidence type="ECO:0000256" key="12">
    <source>
        <dbReference type="ARBA" id="ARBA00048594"/>
    </source>
</evidence>
<evidence type="ECO:0000256" key="5">
    <source>
        <dbReference type="ARBA" id="ARBA00016296"/>
    </source>
</evidence>
<name>A0A254PXT2_9BURK</name>
<dbReference type="Proteomes" id="UP000198104">
    <property type="component" value="Unassembled WGS sequence"/>
</dbReference>
<evidence type="ECO:0000256" key="4">
    <source>
        <dbReference type="ARBA" id="ARBA00012961"/>
    </source>
</evidence>
<comment type="catalytic activity">
    <reaction evidence="12 13">
        <text>GMP + ATP = GDP + ADP</text>
        <dbReference type="Rhea" id="RHEA:20780"/>
        <dbReference type="ChEBI" id="CHEBI:30616"/>
        <dbReference type="ChEBI" id="CHEBI:58115"/>
        <dbReference type="ChEBI" id="CHEBI:58189"/>
        <dbReference type="ChEBI" id="CHEBI:456216"/>
        <dbReference type="EC" id="2.7.4.8"/>
    </reaction>
</comment>
<dbReference type="PROSITE" id="PS50052">
    <property type="entry name" value="GUANYLATE_KINASE_2"/>
    <property type="match status" value="1"/>
</dbReference>
<evidence type="ECO:0000256" key="6">
    <source>
        <dbReference type="ARBA" id="ARBA00022490"/>
    </source>
</evidence>
<evidence type="ECO:0000256" key="2">
    <source>
        <dbReference type="ARBA" id="ARBA00004496"/>
    </source>
</evidence>
<gene>
    <name evidence="13" type="primary">gmk</name>
    <name evidence="15" type="ORF">CBI30_07770</name>
</gene>
<dbReference type="GO" id="GO:0004385">
    <property type="term" value="F:GMP kinase activity"/>
    <property type="evidence" value="ECO:0007669"/>
    <property type="project" value="UniProtKB-UniRule"/>
</dbReference>
<comment type="caution">
    <text evidence="15">The sequence shown here is derived from an EMBL/GenBank/DDBJ whole genome shotgun (WGS) entry which is preliminary data.</text>
</comment>
<sequence length="216" mass="24410">MASPKLKPNLSPAYQGSMLMIVAPSGAGKSSLVNALLQEDAALKLSLSTTTRAPRPGEVDGKDYRFIAREEFIIERDEGHFLEYAEVHGNFYGTSRAWIETQMKTGRDVMLEIDWQGAQQIRQMISEVQWIFIFPPSFEALEERLRKRGQDDEATIQRRLAAAHLELQHAHEADFIVINDDFEQALIDLRHVVAASRLRSGPIMARNPALLRRLGV</sequence>
<dbReference type="PANTHER" id="PTHR23117">
    <property type="entry name" value="GUANYLATE KINASE-RELATED"/>
    <property type="match status" value="1"/>
</dbReference>
<evidence type="ECO:0000256" key="7">
    <source>
        <dbReference type="ARBA" id="ARBA00022679"/>
    </source>
</evidence>
<comment type="similarity">
    <text evidence="3 13">Belongs to the guanylate kinase family.</text>
</comment>
<keyword evidence="16" id="KW-1185">Reference proteome</keyword>
<proteinExistence type="inferred from homology"/>
<dbReference type="FunFam" id="3.30.63.10:FF:000005">
    <property type="entry name" value="Guanylate kinase"/>
    <property type="match status" value="1"/>
</dbReference>
<dbReference type="AlphaFoldDB" id="A0A254PXT2"/>
<dbReference type="Gene3D" id="3.30.63.10">
    <property type="entry name" value="Guanylate Kinase phosphate binding domain"/>
    <property type="match status" value="1"/>
</dbReference>
<dbReference type="GO" id="GO:0005829">
    <property type="term" value="C:cytosol"/>
    <property type="evidence" value="ECO:0007669"/>
    <property type="project" value="TreeGrafter"/>
</dbReference>
<dbReference type="PROSITE" id="PS00856">
    <property type="entry name" value="GUANYLATE_KINASE_1"/>
    <property type="match status" value="1"/>
</dbReference>
<accession>A0A254PXT2</accession>
<dbReference type="InterPro" id="IPR017665">
    <property type="entry name" value="Guanylate_kinase"/>
</dbReference>
<comment type="subcellular location">
    <subcellularLocation>
        <location evidence="2 13">Cytoplasm</location>
    </subcellularLocation>
</comment>
<dbReference type="OrthoDB" id="9808150at2"/>
<dbReference type="PANTHER" id="PTHR23117:SF13">
    <property type="entry name" value="GUANYLATE KINASE"/>
    <property type="match status" value="1"/>
</dbReference>
<feature type="domain" description="Guanylate kinase-like" evidence="14">
    <location>
        <begin position="16"/>
        <end position="194"/>
    </location>
</feature>
<keyword evidence="8 13" id="KW-0547">Nucleotide-binding</keyword>
<dbReference type="EMBL" id="NGUO01000011">
    <property type="protein sequence ID" value="OWS71325.1"/>
    <property type="molecule type" value="Genomic_DNA"/>
</dbReference>
<keyword evidence="7 13" id="KW-0808">Transferase</keyword>
<keyword evidence="6 13" id="KW-0963">Cytoplasm</keyword>
<organism evidence="15 16">
    <name type="scientific">Polynucleobacter aenigmaticus</name>
    <dbReference type="NCBI Taxonomy" id="1743164"/>
    <lineage>
        <taxon>Bacteria</taxon>
        <taxon>Pseudomonadati</taxon>
        <taxon>Pseudomonadota</taxon>
        <taxon>Betaproteobacteria</taxon>
        <taxon>Burkholderiales</taxon>
        <taxon>Burkholderiaceae</taxon>
        <taxon>Polynucleobacter</taxon>
    </lineage>
</organism>
<evidence type="ECO:0000256" key="11">
    <source>
        <dbReference type="ARBA" id="ARBA00030128"/>
    </source>
</evidence>
<evidence type="ECO:0000259" key="14">
    <source>
        <dbReference type="PROSITE" id="PS50052"/>
    </source>
</evidence>
<protein>
    <recommendedName>
        <fullName evidence="5 13">Guanylate kinase</fullName>
        <ecNumber evidence="4 13">2.7.4.8</ecNumber>
    </recommendedName>
    <alternativeName>
        <fullName evidence="11 13">GMP kinase</fullName>
    </alternativeName>
</protein>
<evidence type="ECO:0000256" key="1">
    <source>
        <dbReference type="ARBA" id="ARBA00003531"/>
    </source>
</evidence>
<reference evidence="15 16" key="1">
    <citation type="submission" date="2017-05" db="EMBL/GenBank/DDBJ databases">
        <title>Polynucleobacter sp. MWH-K35W1 isolated from the permanently anoxic monimolimnion of a meromictic lake.</title>
        <authorList>
            <person name="Hahn M.W."/>
        </authorList>
    </citation>
    <scope>NUCLEOTIDE SEQUENCE [LARGE SCALE GENOMIC DNA]</scope>
    <source>
        <strain evidence="15 16">MWH-K35W1</strain>
    </source>
</reference>
<evidence type="ECO:0000313" key="16">
    <source>
        <dbReference type="Proteomes" id="UP000198104"/>
    </source>
</evidence>
<dbReference type="GO" id="GO:0005524">
    <property type="term" value="F:ATP binding"/>
    <property type="evidence" value="ECO:0007669"/>
    <property type="project" value="UniProtKB-UniRule"/>
</dbReference>
<dbReference type="SUPFAM" id="SSF52540">
    <property type="entry name" value="P-loop containing nucleoside triphosphate hydrolases"/>
    <property type="match status" value="1"/>
</dbReference>
<evidence type="ECO:0000256" key="10">
    <source>
        <dbReference type="ARBA" id="ARBA00022840"/>
    </source>
</evidence>